<feature type="transmembrane region" description="Helical" evidence="8">
    <location>
        <begin position="457"/>
        <end position="478"/>
    </location>
</feature>
<keyword evidence="8" id="KW-0472">Membrane</keyword>
<reference evidence="11" key="1">
    <citation type="submission" date="2016-10" db="EMBL/GenBank/DDBJ databases">
        <authorList>
            <person name="Varghese N."/>
            <person name="Submissions S."/>
        </authorList>
    </citation>
    <scope>NUCLEOTIDE SEQUENCE [LARGE SCALE GENOMIC DNA]</scope>
    <source>
        <strain evidence="11">DSM 26348</strain>
    </source>
</reference>
<evidence type="ECO:0000313" key="10">
    <source>
        <dbReference type="EMBL" id="SFJ08646.1"/>
    </source>
</evidence>
<dbReference type="Pfam" id="PF00069">
    <property type="entry name" value="Pkinase"/>
    <property type="match status" value="1"/>
</dbReference>
<keyword evidence="2 10" id="KW-0723">Serine/threonine-protein kinase</keyword>
<protein>
    <recommendedName>
        <fullName evidence="1">non-specific serine/threonine protein kinase</fullName>
        <ecNumber evidence="1">2.7.11.1</ecNumber>
    </recommendedName>
</protein>
<dbReference type="Gene3D" id="1.25.10.10">
    <property type="entry name" value="Leucine-rich Repeat Variant"/>
    <property type="match status" value="1"/>
</dbReference>
<name>A0A1I3NIR8_9PLAN</name>
<dbReference type="EMBL" id="FOQD01000015">
    <property type="protein sequence ID" value="SFJ08646.1"/>
    <property type="molecule type" value="Genomic_DNA"/>
</dbReference>
<dbReference type="SUPFAM" id="SSF48371">
    <property type="entry name" value="ARM repeat"/>
    <property type="match status" value="1"/>
</dbReference>
<dbReference type="InterPro" id="IPR008271">
    <property type="entry name" value="Ser/Thr_kinase_AS"/>
</dbReference>
<dbReference type="InterPro" id="IPR011989">
    <property type="entry name" value="ARM-like"/>
</dbReference>
<evidence type="ECO:0000313" key="11">
    <source>
        <dbReference type="Proteomes" id="UP000199518"/>
    </source>
</evidence>
<dbReference type="Gene3D" id="1.10.510.10">
    <property type="entry name" value="Transferase(Phosphotransferase) domain 1"/>
    <property type="match status" value="1"/>
</dbReference>
<dbReference type="Pfam" id="PF13646">
    <property type="entry name" value="HEAT_2"/>
    <property type="match status" value="1"/>
</dbReference>
<dbReference type="EC" id="2.7.11.1" evidence="1"/>
<evidence type="ECO:0000256" key="5">
    <source>
        <dbReference type="ARBA" id="ARBA00022777"/>
    </source>
</evidence>
<dbReference type="FunFam" id="1.10.510.10:FF:000021">
    <property type="entry name" value="Serine/threonine protein kinase"/>
    <property type="match status" value="1"/>
</dbReference>
<dbReference type="SMART" id="SM00220">
    <property type="entry name" value="S_TKc"/>
    <property type="match status" value="1"/>
</dbReference>
<keyword evidence="6 7" id="KW-0067">ATP-binding</keyword>
<dbReference type="STRING" id="1576369.SAMN05421753_11599"/>
<dbReference type="InterPro" id="IPR011009">
    <property type="entry name" value="Kinase-like_dom_sf"/>
</dbReference>
<sequence length="490" mass="53951">MTSPQSQPTSNTRWIWPFEILEQIGEGGMGVVYRARYVVNGRQVALKMVPTDVADKTALARFERELEVLKTLRHPNIVRCFGGVCEDKRRFYAMELLEGGSLEDQLQAKGKLAWEQVIYYGLQMCAALECSHEKGVVHRDVKPSNFLLTPSGQLKLSDFGLASVMAARKITAAGKTAGTFLYMAPEQIRGQDVTPRTDLYALGCVLFELVTGEVPFIGETPGATLHLHCYAPPPRPTEKALDCPVLLERTILKLLEKDPAQRYESAATVARDLRAVNQTVTVSPRSEKGMNYPTGYKSTLVEEPVLQKKTAELPVRLELTPSKKALTILAGVLAVSLLCNVLQLLQEDTDSGWKEMWTQALTHPRDEVRIAALESYGQMARRNPESLEVLTKYADDPHPPLRAAAVRGLGTAGPTAASRLPILVRLEKSDADEGVRNAARTSIEQIRAGEQAQSFPWIKLGLASLLLIGTVAGIYVWLQSRDEPTHAGTV</sequence>
<keyword evidence="3" id="KW-0808">Transferase</keyword>
<dbReference type="GO" id="GO:0005524">
    <property type="term" value="F:ATP binding"/>
    <property type="evidence" value="ECO:0007669"/>
    <property type="project" value="UniProtKB-UniRule"/>
</dbReference>
<dbReference type="PROSITE" id="PS00107">
    <property type="entry name" value="PROTEIN_KINASE_ATP"/>
    <property type="match status" value="1"/>
</dbReference>
<gene>
    <name evidence="10" type="ORF">SAMN05421753_11599</name>
</gene>
<feature type="domain" description="Protein kinase" evidence="9">
    <location>
        <begin position="18"/>
        <end position="280"/>
    </location>
</feature>
<dbReference type="InterPro" id="IPR016024">
    <property type="entry name" value="ARM-type_fold"/>
</dbReference>
<organism evidence="10 11">
    <name type="scientific">Planctomicrobium piriforme</name>
    <dbReference type="NCBI Taxonomy" id="1576369"/>
    <lineage>
        <taxon>Bacteria</taxon>
        <taxon>Pseudomonadati</taxon>
        <taxon>Planctomycetota</taxon>
        <taxon>Planctomycetia</taxon>
        <taxon>Planctomycetales</taxon>
        <taxon>Planctomycetaceae</taxon>
        <taxon>Planctomicrobium</taxon>
    </lineage>
</organism>
<dbReference type="InterPro" id="IPR000719">
    <property type="entry name" value="Prot_kinase_dom"/>
</dbReference>
<dbReference type="OrthoDB" id="6111975at2"/>
<dbReference type="PROSITE" id="PS00108">
    <property type="entry name" value="PROTEIN_KINASE_ST"/>
    <property type="match status" value="1"/>
</dbReference>
<keyword evidence="11" id="KW-1185">Reference proteome</keyword>
<feature type="binding site" evidence="7">
    <location>
        <position position="47"/>
    </location>
    <ligand>
        <name>ATP</name>
        <dbReference type="ChEBI" id="CHEBI:30616"/>
    </ligand>
</feature>
<dbReference type="GO" id="GO:0004674">
    <property type="term" value="F:protein serine/threonine kinase activity"/>
    <property type="evidence" value="ECO:0007669"/>
    <property type="project" value="UniProtKB-KW"/>
</dbReference>
<keyword evidence="4 7" id="KW-0547">Nucleotide-binding</keyword>
<dbReference type="RefSeq" id="WP_092053453.1">
    <property type="nucleotide sequence ID" value="NZ_FOQD01000015.1"/>
</dbReference>
<evidence type="ECO:0000256" key="3">
    <source>
        <dbReference type="ARBA" id="ARBA00022679"/>
    </source>
</evidence>
<dbReference type="AlphaFoldDB" id="A0A1I3NIR8"/>
<evidence type="ECO:0000256" key="1">
    <source>
        <dbReference type="ARBA" id="ARBA00012513"/>
    </source>
</evidence>
<dbReference type="PANTHER" id="PTHR43289">
    <property type="entry name" value="MITOGEN-ACTIVATED PROTEIN KINASE KINASE KINASE 20-RELATED"/>
    <property type="match status" value="1"/>
</dbReference>
<dbReference type="CDD" id="cd14014">
    <property type="entry name" value="STKc_PknB_like"/>
    <property type="match status" value="1"/>
</dbReference>
<evidence type="ECO:0000256" key="4">
    <source>
        <dbReference type="ARBA" id="ARBA00022741"/>
    </source>
</evidence>
<evidence type="ECO:0000259" key="9">
    <source>
        <dbReference type="PROSITE" id="PS50011"/>
    </source>
</evidence>
<proteinExistence type="predicted"/>
<keyword evidence="5 10" id="KW-0418">Kinase</keyword>
<evidence type="ECO:0000256" key="2">
    <source>
        <dbReference type="ARBA" id="ARBA00022527"/>
    </source>
</evidence>
<keyword evidence="8" id="KW-1133">Transmembrane helix</keyword>
<keyword evidence="8" id="KW-0812">Transmembrane</keyword>
<dbReference type="Proteomes" id="UP000199518">
    <property type="component" value="Unassembled WGS sequence"/>
</dbReference>
<evidence type="ECO:0000256" key="7">
    <source>
        <dbReference type="PROSITE-ProRule" id="PRU10141"/>
    </source>
</evidence>
<evidence type="ECO:0000256" key="8">
    <source>
        <dbReference type="SAM" id="Phobius"/>
    </source>
</evidence>
<dbReference type="SUPFAM" id="SSF56112">
    <property type="entry name" value="Protein kinase-like (PK-like)"/>
    <property type="match status" value="1"/>
</dbReference>
<dbReference type="PROSITE" id="PS50011">
    <property type="entry name" value="PROTEIN_KINASE_DOM"/>
    <property type="match status" value="1"/>
</dbReference>
<dbReference type="PANTHER" id="PTHR43289:SF6">
    <property type="entry name" value="SERINE_THREONINE-PROTEIN KINASE NEKL-3"/>
    <property type="match status" value="1"/>
</dbReference>
<accession>A0A1I3NIR8</accession>
<dbReference type="InterPro" id="IPR017441">
    <property type="entry name" value="Protein_kinase_ATP_BS"/>
</dbReference>
<evidence type="ECO:0000256" key="6">
    <source>
        <dbReference type="ARBA" id="ARBA00022840"/>
    </source>
</evidence>